<dbReference type="InterPro" id="IPR016039">
    <property type="entry name" value="Thiolase-like"/>
</dbReference>
<dbReference type="FunFam" id="3.40.47.10:FF:000014">
    <property type="entry name" value="Chalcone synthase 1"/>
    <property type="match status" value="1"/>
</dbReference>
<name>A0A7V5CTZ4_9BACT</name>
<dbReference type="CDD" id="cd00831">
    <property type="entry name" value="CHS_like"/>
    <property type="match status" value="1"/>
</dbReference>
<dbReference type="InterPro" id="IPR011141">
    <property type="entry name" value="Polyketide_synthase_type-III"/>
</dbReference>
<sequence length="351" mass="38159">MRILTTSTAFPNHYYTQQQIAEELCRYWEQSIDIAVLERLHGRTGVDGRYFSRPLDEYRSLDTWGKANNVWIETALDLGEQAIECLLRQSGVRREQIGAIFFVSVTGVASPSIDARLVNRMGLPRSIRRNPIFGLGCVAGAAGLARVADYVKAYPDQYAVLLSVELCSLTWQRGDVSVANLISTGLFGDGAAAVLVGGAETPALPGAGPRILDHAQVFYPGTEDVMGWDISERGFQIVLSPEVPQVVRENLGGDVDRFLAGHGLTRADIGCWLMHTGGPKVLEASEEALGLEHGALVRSWEALRRVGNLSSASVLVVLDDVMKQHRPAPGTKSLLAAMGPGFCAEMLLLEW</sequence>
<comment type="similarity">
    <text evidence="1">Belongs to the thiolase-like superfamily. Chalcone/stilbene synthases family.</text>
</comment>
<accession>A0A7V5CTZ4</accession>
<evidence type="ECO:0000256" key="4">
    <source>
        <dbReference type="PIRSR" id="PIRSR000451-1"/>
    </source>
</evidence>
<feature type="domain" description="Chalcone/stilbene synthase N-terminal" evidence="5">
    <location>
        <begin position="3"/>
        <end position="198"/>
    </location>
</feature>
<comment type="caution">
    <text evidence="7">The sequence shown here is derived from an EMBL/GenBank/DDBJ whole genome shotgun (WGS) entry which is preliminary data.</text>
</comment>
<dbReference type="PANTHER" id="PTHR11877">
    <property type="entry name" value="HYDROXYMETHYLGLUTARYL-COA SYNTHASE"/>
    <property type="match status" value="1"/>
</dbReference>
<keyword evidence="3" id="KW-0012">Acyltransferase</keyword>
<dbReference type="PANTHER" id="PTHR11877:SF99">
    <property type="entry name" value="1,3,6,8-TETRAHYDROXYNAPHTHALENE SYNTHASE"/>
    <property type="match status" value="1"/>
</dbReference>
<keyword evidence="2" id="KW-0808">Transferase</keyword>
<organism evidence="7">
    <name type="scientific">Acidobacterium capsulatum</name>
    <dbReference type="NCBI Taxonomy" id="33075"/>
    <lineage>
        <taxon>Bacteria</taxon>
        <taxon>Pseudomonadati</taxon>
        <taxon>Acidobacteriota</taxon>
        <taxon>Terriglobia</taxon>
        <taxon>Terriglobales</taxon>
        <taxon>Acidobacteriaceae</taxon>
        <taxon>Acidobacterium</taxon>
    </lineage>
</organism>
<dbReference type="InterPro" id="IPR012328">
    <property type="entry name" value="Chalcone/stilbene_synt_C"/>
</dbReference>
<dbReference type="SUPFAM" id="SSF53901">
    <property type="entry name" value="Thiolase-like"/>
    <property type="match status" value="1"/>
</dbReference>
<dbReference type="EMBL" id="DTKL01000074">
    <property type="protein sequence ID" value="HGY95428.1"/>
    <property type="molecule type" value="Genomic_DNA"/>
</dbReference>
<dbReference type="GO" id="GO:0030639">
    <property type="term" value="P:polyketide biosynthetic process"/>
    <property type="evidence" value="ECO:0007669"/>
    <property type="project" value="TreeGrafter"/>
</dbReference>
<evidence type="ECO:0000259" key="5">
    <source>
        <dbReference type="Pfam" id="PF00195"/>
    </source>
</evidence>
<dbReference type="GO" id="GO:0016747">
    <property type="term" value="F:acyltransferase activity, transferring groups other than amino-acyl groups"/>
    <property type="evidence" value="ECO:0007669"/>
    <property type="project" value="InterPro"/>
</dbReference>
<evidence type="ECO:0000313" key="7">
    <source>
        <dbReference type="EMBL" id="HGY95428.1"/>
    </source>
</evidence>
<dbReference type="Pfam" id="PF00195">
    <property type="entry name" value="Chal_sti_synt_N"/>
    <property type="match status" value="1"/>
</dbReference>
<gene>
    <name evidence="7" type="ORF">ENW50_12205</name>
</gene>
<protein>
    <submittedName>
        <fullName evidence="7">Type III polyketide synthase</fullName>
    </submittedName>
</protein>
<evidence type="ECO:0000256" key="2">
    <source>
        <dbReference type="ARBA" id="ARBA00022679"/>
    </source>
</evidence>
<dbReference type="Pfam" id="PF02797">
    <property type="entry name" value="Chal_sti_synt_C"/>
    <property type="match status" value="1"/>
</dbReference>
<evidence type="ECO:0000256" key="1">
    <source>
        <dbReference type="ARBA" id="ARBA00005531"/>
    </source>
</evidence>
<dbReference type="Gene3D" id="3.40.47.10">
    <property type="match status" value="2"/>
</dbReference>
<reference evidence="7" key="1">
    <citation type="journal article" date="2020" name="mSystems">
        <title>Genome- and Community-Level Interaction Insights into Carbon Utilization and Element Cycling Functions of Hydrothermarchaeota in Hydrothermal Sediment.</title>
        <authorList>
            <person name="Zhou Z."/>
            <person name="Liu Y."/>
            <person name="Xu W."/>
            <person name="Pan J."/>
            <person name="Luo Z.H."/>
            <person name="Li M."/>
        </authorList>
    </citation>
    <scope>NUCLEOTIDE SEQUENCE [LARGE SCALE GENOMIC DNA]</scope>
    <source>
        <strain evidence="7">SpSt-855</strain>
    </source>
</reference>
<feature type="active site" description="Acyl-thioester intermediate" evidence="4">
    <location>
        <position position="137"/>
    </location>
</feature>
<dbReference type="AlphaFoldDB" id="A0A7V5CTZ4"/>
<dbReference type="PIRSF" id="PIRSF000451">
    <property type="entry name" value="PKS_III"/>
    <property type="match status" value="1"/>
</dbReference>
<dbReference type="InterPro" id="IPR001099">
    <property type="entry name" value="Chalcone/stilbene_synt_N"/>
</dbReference>
<proteinExistence type="inferred from homology"/>
<evidence type="ECO:0000256" key="3">
    <source>
        <dbReference type="ARBA" id="ARBA00023315"/>
    </source>
</evidence>
<evidence type="ECO:0000259" key="6">
    <source>
        <dbReference type="Pfam" id="PF02797"/>
    </source>
</evidence>
<feature type="domain" description="Chalcone/stilbene synthase C-terminal" evidence="6">
    <location>
        <begin position="214"/>
        <end position="349"/>
    </location>
</feature>